<keyword evidence="2" id="KW-1185">Reference proteome</keyword>
<evidence type="ECO:0000313" key="1">
    <source>
        <dbReference type="EMBL" id="GMS90715.1"/>
    </source>
</evidence>
<dbReference type="Proteomes" id="UP001432027">
    <property type="component" value="Unassembled WGS sequence"/>
</dbReference>
<name>A0AAV5T6H1_9BILA</name>
<comment type="caution">
    <text evidence="1">The sequence shown here is derived from an EMBL/GenBank/DDBJ whole genome shotgun (WGS) entry which is preliminary data.</text>
</comment>
<feature type="non-terminal residue" evidence="1">
    <location>
        <position position="311"/>
    </location>
</feature>
<organism evidence="1 2">
    <name type="scientific">Pristionchus entomophagus</name>
    <dbReference type="NCBI Taxonomy" id="358040"/>
    <lineage>
        <taxon>Eukaryota</taxon>
        <taxon>Metazoa</taxon>
        <taxon>Ecdysozoa</taxon>
        <taxon>Nematoda</taxon>
        <taxon>Chromadorea</taxon>
        <taxon>Rhabditida</taxon>
        <taxon>Rhabditina</taxon>
        <taxon>Diplogasteromorpha</taxon>
        <taxon>Diplogasteroidea</taxon>
        <taxon>Neodiplogasteridae</taxon>
        <taxon>Pristionchus</taxon>
    </lineage>
</organism>
<reference evidence="1" key="1">
    <citation type="submission" date="2023-10" db="EMBL/GenBank/DDBJ databases">
        <title>Genome assembly of Pristionchus species.</title>
        <authorList>
            <person name="Yoshida K."/>
            <person name="Sommer R.J."/>
        </authorList>
    </citation>
    <scope>NUCLEOTIDE SEQUENCE</scope>
    <source>
        <strain evidence="1">RS0144</strain>
    </source>
</reference>
<gene>
    <name evidence="1" type="ORF">PENTCL1PPCAC_12890</name>
</gene>
<protein>
    <submittedName>
        <fullName evidence="1">Uncharacterized protein</fullName>
    </submittedName>
</protein>
<evidence type="ECO:0000313" key="2">
    <source>
        <dbReference type="Proteomes" id="UP001432027"/>
    </source>
</evidence>
<accession>A0AAV5T6H1</accession>
<proteinExistence type="predicted"/>
<dbReference type="EMBL" id="BTSX01000003">
    <property type="protein sequence ID" value="GMS90715.1"/>
    <property type="molecule type" value="Genomic_DNA"/>
</dbReference>
<sequence>MPPPPGPPPNHSELLIFTKLDDVPKGFQHAVIAEDGTIWFIKITRPYTVKAKRNGQILEVDLLSYQDCVNFMFLGNFGNTTYYSVTTNQNESFYRMSIVQDKISMELIRENPHKNSLTCFNGYYAINHDRKELEIYRIDEDMTKGEGVKINVDGVPVFTGSDAFHRGKIIVCLGGGKVPKASRKNTNVILCRSQDFFQPDIVASEESDFIFIGCFESNHIKLFNPTTLSFEEITFKRPPGCKSSYFDRFAEIREGKMTIMMADGKKNQYLWTTNLPEKYLKKNGNYGDKTTVSSSAECDEVPLKRRRVTTK</sequence>
<dbReference type="AlphaFoldDB" id="A0AAV5T6H1"/>